<name>A0AAV1I5B8_9CHLO</name>
<organism evidence="1 2">
    <name type="scientific">Coccomyxa viridis</name>
    <dbReference type="NCBI Taxonomy" id="1274662"/>
    <lineage>
        <taxon>Eukaryota</taxon>
        <taxon>Viridiplantae</taxon>
        <taxon>Chlorophyta</taxon>
        <taxon>core chlorophytes</taxon>
        <taxon>Trebouxiophyceae</taxon>
        <taxon>Trebouxiophyceae incertae sedis</taxon>
        <taxon>Coccomyxaceae</taxon>
        <taxon>Coccomyxa</taxon>
    </lineage>
</organism>
<gene>
    <name evidence="1" type="ORF">CVIRNUC_004868</name>
</gene>
<evidence type="ECO:0000313" key="2">
    <source>
        <dbReference type="Proteomes" id="UP001314263"/>
    </source>
</evidence>
<dbReference type="Proteomes" id="UP001314263">
    <property type="component" value="Unassembled WGS sequence"/>
</dbReference>
<dbReference type="PANTHER" id="PTHR31299:SF0">
    <property type="entry name" value="ESTERASE, PUTATIVE (AFU_ORTHOLOGUE AFUA_1G05850)-RELATED"/>
    <property type="match status" value="1"/>
</dbReference>
<dbReference type="PIRSF" id="PIRSF036794">
    <property type="entry name" value="UCP_erythr_ester"/>
    <property type="match status" value="1"/>
</dbReference>
<dbReference type="Pfam" id="PF05139">
    <property type="entry name" value="Erythro_esteras"/>
    <property type="match status" value="1"/>
</dbReference>
<dbReference type="PANTHER" id="PTHR31299">
    <property type="entry name" value="ESTERASE, PUTATIVE (AFU_ORTHOLOGUE AFUA_1G05850)-RELATED"/>
    <property type="match status" value="1"/>
</dbReference>
<reference evidence="1 2" key="1">
    <citation type="submission" date="2023-10" db="EMBL/GenBank/DDBJ databases">
        <authorList>
            <person name="Maclean D."/>
            <person name="Macfadyen A."/>
        </authorList>
    </citation>
    <scope>NUCLEOTIDE SEQUENCE [LARGE SCALE GENOMIC DNA]</scope>
</reference>
<dbReference type="CDD" id="cd14728">
    <property type="entry name" value="Ere-like"/>
    <property type="match status" value="1"/>
</dbReference>
<keyword evidence="2" id="KW-1185">Reference proteome</keyword>
<proteinExistence type="predicted"/>
<comment type="caution">
    <text evidence="1">The sequence shown here is derived from an EMBL/GenBank/DDBJ whole genome shotgun (WGS) entry which is preliminary data.</text>
</comment>
<dbReference type="GO" id="GO:0046677">
    <property type="term" value="P:response to antibiotic"/>
    <property type="evidence" value="ECO:0007669"/>
    <property type="project" value="InterPro"/>
</dbReference>
<protein>
    <recommendedName>
        <fullName evidence="3">Erythromycin esterase</fullName>
    </recommendedName>
</protein>
<dbReference type="InterPro" id="IPR007815">
    <property type="entry name" value="Emycin_Estase"/>
</dbReference>
<dbReference type="AlphaFoldDB" id="A0AAV1I5B8"/>
<accession>A0AAV1I5B8</accession>
<dbReference type="SUPFAM" id="SSF159501">
    <property type="entry name" value="EreA/ChaN-like"/>
    <property type="match status" value="1"/>
</dbReference>
<dbReference type="InterPro" id="IPR052036">
    <property type="entry name" value="Hydrolase/PRTase-associated"/>
</dbReference>
<dbReference type="EMBL" id="CAUYUE010000006">
    <property type="protein sequence ID" value="CAK0779844.1"/>
    <property type="molecule type" value="Genomic_DNA"/>
</dbReference>
<dbReference type="InterPro" id="IPR014622">
    <property type="entry name" value="UCP036794_erythomycin"/>
</dbReference>
<sequence>MDDGFYLDDKAIKHGYNSFRPNSTWTLSGAMGNSTKEISAAVAENAFPLSAKSVVDRVPKGAEWVLIGEASHGTREFYDMRAGKQYSPDAFRANLWVRGLSQDSSANEALADFKAAGGSRQEKQQKTVGFYGLDVYSLSASTQAVVDYLDRVSPEAAKAARERYSCFDRYGADAAMYGLALRHGAGVSCKDAAVKELVDLLKLVRQRMPQTAGRPEEAECDFAAQANAMVIKSAERYYRNMFFQDDITWNIRDKHMVDTALALKEHLKRYGTPTPKIVIWAHNSHLGDARATDMGIRRGEVNVGQLMLEHVGDRHTDLIASLGFTTHTGTVAAADDWNEPVKNMRVNPSLPASYENIMHAMARPAFGLQLTAAHGGARDISDVEALRAVRACLEGPRLERAIGVTYRPNTERFSHYFQTYLPEQFDIVMHIDKTSAVTPLDPGAHFEKAKQHPDLPETYPFAV</sequence>
<dbReference type="Gene3D" id="3.40.1660.10">
    <property type="entry name" value="EreA-like (biosynthetic domain)"/>
    <property type="match status" value="1"/>
</dbReference>
<evidence type="ECO:0008006" key="3">
    <source>
        <dbReference type="Google" id="ProtNLM"/>
    </source>
</evidence>
<evidence type="ECO:0000313" key="1">
    <source>
        <dbReference type="EMBL" id="CAK0779844.1"/>
    </source>
</evidence>